<reference evidence="3" key="1">
    <citation type="submission" date="2020-05" db="EMBL/GenBank/DDBJ databases">
        <authorList>
            <person name="Chiriac C."/>
            <person name="Salcher M."/>
            <person name="Ghai R."/>
            <person name="Kavagutti S V."/>
        </authorList>
    </citation>
    <scope>NUCLEOTIDE SEQUENCE</scope>
</reference>
<dbReference type="EMBL" id="LR796920">
    <property type="protein sequence ID" value="CAB4174643.1"/>
    <property type="molecule type" value="Genomic_DNA"/>
</dbReference>
<sequence>MVSKTQEKRAERKREAAEFVKVRRDIQVGIFEMNFKAGLAMYESNKDKLTPEQIVDIEAQIEDNRALIEKLKHEADSLTQT</sequence>
<keyword evidence="1" id="KW-0175">Coiled coil</keyword>
<organism evidence="3">
    <name type="scientific">uncultured Caudovirales phage</name>
    <dbReference type="NCBI Taxonomy" id="2100421"/>
    <lineage>
        <taxon>Viruses</taxon>
        <taxon>Duplodnaviria</taxon>
        <taxon>Heunggongvirae</taxon>
        <taxon>Uroviricota</taxon>
        <taxon>Caudoviricetes</taxon>
        <taxon>Peduoviridae</taxon>
        <taxon>Maltschvirus</taxon>
        <taxon>Maltschvirus maltsch</taxon>
    </lineage>
</organism>
<gene>
    <name evidence="3" type="ORF">UFOVP1035_60</name>
    <name evidence="4" type="ORF">UFOVP1181_19</name>
    <name evidence="2" type="ORF">UFOVP965_64</name>
</gene>
<dbReference type="EMBL" id="LR797127">
    <property type="protein sequence ID" value="CAB4188415.1"/>
    <property type="molecule type" value="Genomic_DNA"/>
</dbReference>
<evidence type="ECO:0000313" key="2">
    <source>
        <dbReference type="EMBL" id="CAB4174643.1"/>
    </source>
</evidence>
<dbReference type="EMBL" id="LR796984">
    <property type="protein sequence ID" value="CAB4179808.1"/>
    <property type="molecule type" value="Genomic_DNA"/>
</dbReference>
<evidence type="ECO:0008006" key="5">
    <source>
        <dbReference type="Google" id="ProtNLM"/>
    </source>
</evidence>
<feature type="coiled-coil region" evidence="1">
    <location>
        <begin position="54"/>
        <end position="81"/>
    </location>
</feature>
<evidence type="ECO:0000256" key="1">
    <source>
        <dbReference type="SAM" id="Coils"/>
    </source>
</evidence>
<name>A0A6J5QF11_9CAUD</name>
<proteinExistence type="predicted"/>
<accession>A0A6J5QF11</accession>
<protein>
    <recommendedName>
        <fullName evidence="5">Coil containing protein</fullName>
    </recommendedName>
</protein>
<evidence type="ECO:0000313" key="3">
    <source>
        <dbReference type="EMBL" id="CAB4179808.1"/>
    </source>
</evidence>
<evidence type="ECO:0000313" key="4">
    <source>
        <dbReference type="EMBL" id="CAB4188415.1"/>
    </source>
</evidence>